<keyword evidence="1" id="KW-0521">NADP</keyword>
<evidence type="ECO:0000256" key="2">
    <source>
        <dbReference type="ARBA" id="ARBA00038157"/>
    </source>
</evidence>
<evidence type="ECO:0000313" key="4">
    <source>
        <dbReference type="EMBL" id="KAK8854467.1"/>
    </source>
</evidence>
<dbReference type="KEGG" id="kne:92180463"/>
<feature type="domain" description="NADP-dependent oxidoreductase" evidence="3">
    <location>
        <begin position="23"/>
        <end position="323"/>
    </location>
</feature>
<evidence type="ECO:0000256" key="1">
    <source>
        <dbReference type="ARBA" id="ARBA00022857"/>
    </source>
</evidence>
<organism evidence="4 5">
    <name type="scientific">Kwoniella newhampshirensis</name>
    <dbReference type="NCBI Taxonomy" id="1651941"/>
    <lineage>
        <taxon>Eukaryota</taxon>
        <taxon>Fungi</taxon>
        <taxon>Dikarya</taxon>
        <taxon>Basidiomycota</taxon>
        <taxon>Agaricomycotina</taxon>
        <taxon>Tremellomycetes</taxon>
        <taxon>Tremellales</taxon>
        <taxon>Cryptococcaceae</taxon>
        <taxon>Kwoniella</taxon>
    </lineage>
</organism>
<dbReference type="SUPFAM" id="SSF51430">
    <property type="entry name" value="NAD(P)-linked oxidoreductase"/>
    <property type="match status" value="1"/>
</dbReference>
<sequence>MAPKTPLGYRRILSPTAGIRVSPLCLGGMSLGTKWADRTGEITKDEAFALLDAFYEAGGNFIDVANLYHDGESEEWVGEWMKLRGNRDKIVLATKYTGFNDGAEKDINSMGNHMKSMHLGVRESLKRLQTDYIDIFYYTTSVEEVMRGLHRHVLNGNILYPAISDTPAWIVAEANCFARANSLSPFVLYQGLWNLNVRDLEREVIPMLRKEGMGLAPWGVIGQGKWQSKAQIEERKKSGEKFRGSATELDEKDIKMGEALEEIASEVGNGATVTTVAIAWALLKTPYVFPILGGRKINHLEDNIKALTHDLTPAQIEKLEKIYPFDPGFPMNRFGGDSNITGKTENWLIKAAAEVQWVKAETAIRPTSE</sequence>
<dbReference type="AlphaFoldDB" id="A0AAW0YY92"/>
<keyword evidence="5" id="KW-1185">Reference proteome</keyword>
<dbReference type="RefSeq" id="XP_066802705.1">
    <property type="nucleotide sequence ID" value="XM_066946313.1"/>
</dbReference>
<evidence type="ECO:0000259" key="3">
    <source>
        <dbReference type="Pfam" id="PF00248"/>
    </source>
</evidence>
<dbReference type="GeneID" id="92180463"/>
<comment type="caution">
    <text evidence="4">The sequence shown here is derived from an EMBL/GenBank/DDBJ whole genome shotgun (WGS) entry which is preliminary data.</text>
</comment>
<dbReference type="InterPro" id="IPR036812">
    <property type="entry name" value="NAD(P)_OxRdtase_dom_sf"/>
</dbReference>
<gene>
    <name evidence="4" type="ORF">IAR55_003205</name>
</gene>
<dbReference type="Proteomes" id="UP001388673">
    <property type="component" value="Unassembled WGS sequence"/>
</dbReference>
<accession>A0AAW0YY92</accession>
<proteinExistence type="inferred from homology"/>
<evidence type="ECO:0000313" key="5">
    <source>
        <dbReference type="Proteomes" id="UP001388673"/>
    </source>
</evidence>
<dbReference type="PANTHER" id="PTHR43364:SF7">
    <property type="entry name" value="NADP-DEPENDENT OXIDOREDUCTASE DOMAIN-CONTAINING PROTEIN-RELATED"/>
    <property type="match status" value="1"/>
</dbReference>
<dbReference type="EMBL" id="JBCAWK010000006">
    <property type="protein sequence ID" value="KAK8854467.1"/>
    <property type="molecule type" value="Genomic_DNA"/>
</dbReference>
<name>A0AAW0YY92_9TREE</name>
<dbReference type="Gene3D" id="3.20.20.100">
    <property type="entry name" value="NADP-dependent oxidoreductase domain"/>
    <property type="match status" value="1"/>
</dbReference>
<reference evidence="4 5" key="1">
    <citation type="journal article" date="2024" name="bioRxiv">
        <title>Comparative genomics of Cryptococcus and Kwoniella reveals pathogenesis evolution and contrasting karyotype dynamics via intercentromeric recombination or chromosome fusion.</title>
        <authorList>
            <person name="Coelho M.A."/>
            <person name="David-Palma M."/>
            <person name="Shea T."/>
            <person name="Bowers K."/>
            <person name="McGinley-Smith S."/>
            <person name="Mohammad A.W."/>
            <person name="Gnirke A."/>
            <person name="Yurkov A.M."/>
            <person name="Nowrousian M."/>
            <person name="Sun S."/>
            <person name="Cuomo C.A."/>
            <person name="Heitman J."/>
        </authorList>
    </citation>
    <scope>NUCLEOTIDE SEQUENCE [LARGE SCALE GENOMIC DNA]</scope>
    <source>
        <strain evidence="4 5">CBS 13917</strain>
    </source>
</reference>
<dbReference type="InterPro" id="IPR023210">
    <property type="entry name" value="NADP_OxRdtase_dom"/>
</dbReference>
<dbReference type="PANTHER" id="PTHR43364">
    <property type="entry name" value="NADH-SPECIFIC METHYLGLYOXAL REDUCTASE-RELATED"/>
    <property type="match status" value="1"/>
</dbReference>
<comment type="similarity">
    <text evidence="2">Belongs to the aldo/keto reductase family. Aldo/keto reductase 2 subfamily.</text>
</comment>
<dbReference type="InterPro" id="IPR050523">
    <property type="entry name" value="AKR_Detox_Biosynth"/>
</dbReference>
<dbReference type="Pfam" id="PF00248">
    <property type="entry name" value="Aldo_ket_red"/>
    <property type="match status" value="1"/>
</dbReference>
<protein>
    <recommendedName>
        <fullName evidence="3">NADP-dependent oxidoreductase domain-containing protein</fullName>
    </recommendedName>
</protein>